<evidence type="ECO:0000313" key="16">
    <source>
        <dbReference type="RefSeq" id="XP_011046012.1"/>
    </source>
</evidence>
<dbReference type="AlphaFoldDB" id="A0AAJ6VCR1"/>
<gene>
    <name evidence="16" type="primary">LOC105140746</name>
</gene>
<dbReference type="PANTHER" id="PTHR31618:SF7">
    <property type="entry name" value="MECHANOSENSITIVE ION CHANNEL PROTEIN"/>
    <property type="match status" value="1"/>
</dbReference>
<evidence type="ECO:0000256" key="8">
    <source>
        <dbReference type="ARBA" id="ARBA00023136"/>
    </source>
</evidence>
<evidence type="ECO:0000259" key="14">
    <source>
        <dbReference type="Pfam" id="PF00924"/>
    </source>
</evidence>
<sequence>MEAGEGVIDKKGTNDVVIHISTTNQDANTKAYSFSKNSQLGSSPRDSSANLELTEFENLSVRVQTSPSSKIPKPSPAPSPTPHKPPKIPTIDSITRRKSLARSEFSKPKSRLVEPSYPYDAILKEEMKTGQSGNSSSPRNVASPNHTLGVTTPRDNLRSTPITPKTPLIGTPGLDDDDDEVYRTAILNLGKITGKKWKVLPLIELIAFVCIMGLLIASLTVDGLLNSKIWSLKLWKWCVLVLVIFSGRLFTEWFMNVLVFLIERNFLLKKKVLYFVYGLKKSVQAFIWLGLVLLAWGLLFESGVKRSRRTTKTLNNITRALAGCLIGAAIWLAKTFSLKLLASSFHVTRFFDRIQESIFHQYVLITLSGPPVMEMAESITSTKTLPGQLSFTNTNKQKAEKKEEVIDVDKLKKMKHGKISAWTMRGLINVISGSGLSTLSNNLDQSDEEDGEKKDEEITSEWEARAAAYKIFRNVAKPHSKYIEEDDLLRFMKKEEVDNVIPLFEGATETRKIKRSALKNWLVNVYNERKSLAHSLNDTKTAIEELNKLASAAVLVVIVVVWLLVMGYLTTKVLVFISSQLLLVVFIFGNSAKTVFEAIIFVFVMHPFDVGDRCVIDGVQMVVEEMNILTTVFLRYDNEKIFYPNTVLATKPISNFYRSPEMSDSVEFAVDISTSIETIGALKARIKAYLESKPQHWRPGHSVQVQEIENVNKMRMALYVNHTINFQNSGDRGNRRSDLVLELKKCFEDLGIKYHLLPQQVHLSYVGTAASVAPALARRGQERRSEKQMASTSAVSMALPLTYAGQKRVPAPEAFFKPLPARPSKAMSASKSSGRFQVKASLKEKLVTGLTAGALTASMVIPEVAEAAGPGASPSLKNFLLSIVAGGVVLGAIIGAVIGVSNFDPVKRG</sequence>
<dbReference type="KEGG" id="peu:105140746"/>
<comment type="subcellular location">
    <subcellularLocation>
        <location evidence="1">Membrane</location>
        <topology evidence="1">Multi-pass membrane protein</topology>
    </subcellularLocation>
</comment>
<evidence type="ECO:0000256" key="6">
    <source>
        <dbReference type="ARBA" id="ARBA00022989"/>
    </source>
</evidence>
<keyword evidence="10" id="KW-0407">Ion channel</keyword>
<feature type="transmembrane region" description="Helical" evidence="13">
    <location>
        <begin position="237"/>
        <end position="262"/>
    </location>
</feature>
<dbReference type="InterPro" id="IPR010920">
    <property type="entry name" value="LSM_dom_sf"/>
</dbReference>
<dbReference type="GO" id="GO:0008381">
    <property type="term" value="F:mechanosensitive monoatomic ion channel activity"/>
    <property type="evidence" value="ECO:0007669"/>
    <property type="project" value="TreeGrafter"/>
</dbReference>
<keyword evidence="9" id="KW-0604">Photosystem II</keyword>
<dbReference type="GO" id="GO:0006820">
    <property type="term" value="P:monoatomic anion transport"/>
    <property type="evidence" value="ECO:0007669"/>
    <property type="project" value="TreeGrafter"/>
</dbReference>
<evidence type="ECO:0000256" key="10">
    <source>
        <dbReference type="ARBA" id="ARBA00023303"/>
    </source>
</evidence>
<dbReference type="Proteomes" id="UP000694918">
    <property type="component" value="Unplaced"/>
</dbReference>
<organism evidence="15 16">
    <name type="scientific">Populus euphratica</name>
    <name type="common">Euphrates poplar</name>
    <dbReference type="NCBI Taxonomy" id="75702"/>
    <lineage>
        <taxon>Eukaryota</taxon>
        <taxon>Viridiplantae</taxon>
        <taxon>Streptophyta</taxon>
        <taxon>Embryophyta</taxon>
        <taxon>Tracheophyta</taxon>
        <taxon>Spermatophyta</taxon>
        <taxon>Magnoliopsida</taxon>
        <taxon>eudicotyledons</taxon>
        <taxon>Gunneridae</taxon>
        <taxon>Pentapetalae</taxon>
        <taxon>rosids</taxon>
        <taxon>fabids</taxon>
        <taxon>Malpighiales</taxon>
        <taxon>Salicaceae</taxon>
        <taxon>Saliceae</taxon>
        <taxon>Populus</taxon>
    </lineage>
</organism>
<dbReference type="GO" id="GO:0009523">
    <property type="term" value="C:photosystem II"/>
    <property type="evidence" value="ECO:0007669"/>
    <property type="project" value="UniProtKB-KW"/>
</dbReference>
<evidence type="ECO:0000256" key="4">
    <source>
        <dbReference type="ARBA" id="ARBA00022531"/>
    </source>
</evidence>
<dbReference type="GO" id="GO:0015979">
    <property type="term" value="P:photosynthesis"/>
    <property type="evidence" value="ECO:0007669"/>
    <property type="project" value="UniProtKB-KW"/>
</dbReference>
<dbReference type="GO" id="GO:0005886">
    <property type="term" value="C:plasma membrane"/>
    <property type="evidence" value="ECO:0007669"/>
    <property type="project" value="UniProtKB-UniRule"/>
</dbReference>
<dbReference type="InterPro" id="IPR016688">
    <property type="entry name" value="MscS-like_plants/fungi"/>
</dbReference>
<evidence type="ECO:0000256" key="1">
    <source>
        <dbReference type="ARBA" id="ARBA00004141"/>
    </source>
</evidence>
<comment type="similarity">
    <text evidence="2 11">Belongs to the MscS (TC 1.A.23) family.</text>
</comment>
<evidence type="ECO:0000256" key="5">
    <source>
        <dbReference type="ARBA" id="ARBA00022692"/>
    </source>
</evidence>
<dbReference type="FunFam" id="1.20.5.510:FF:000006">
    <property type="entry name" value="Photosystem II psbX protein"/>
    <property type="match status" value="1"/>
</dbReference>
<keyword evidence="3" id="KW-0813">Transport</keyword>
<dbReference type="InterPro" id="IPR023408">
    <property type="entry name" value="MscS_beta-dom_sf"/>
</dbReference>
<feature type="compositionally biased region" description="Pro residues" evidence="12">
    <location>
        <begin position="73"/>
        <end position="83"/>
    </location>
</feature>
<dbReference type="InterPro" id="IPR006685">
    <property type="entry name" value="MscS_channel_2nd"/>
</dbReference>
<proteinExistence type="inferred from homology"/>
<evidence type="ECO:0000256" key="12">
    <source>
        <dbReference type="SAM" id="MobiDB-lite"/>
    </source>
</evidence>
<keyword evidence="15" id="KW-1185">Reference proteome</keyword>
<evidence type="ECO:0000256" key="2">
    <source>
        <dbReference type="ARBA" id="ARBA00008017"/>
    </source>
</evidence>
<dbReference type="Gene3D" id="1.20.5.510">
    <property type="entry name" value="Single helix bin"/>
    <property type="match status" value="1"/>
</dbReference>
<dbReference type="Gene3D" id="2.30.30.60">
    <property type="match status" value="1"/>
</dbReference>
<dbReference type="SUPFAM" id="SSF50182">
    <property type="entry name" value="Sm-like ribonucleoproteins"/>
    <property type="match status" value="1"/>
</dbReference>
<feature type="transmembrane region" description="Helical" evidence="13">
    <location>
        <begin position="879"/>
        <end position="900"/>
    </location>
</feature>
<feature type="transmembrane region" description="Helical" evidence="13">
    <location>
        <begin position="282"/>
        <end position="300"/>
    </location>
</feature>
<keyword evidence="8 11" id="KW-0472">Membrane</keyword>
<feature type="region of interest" description="Disordered" evidence="12">
    <location>
        <begin position="59"/>
        <end position="92"/>
    </location>
</feature>
<accession>A0AAJ6VCR1</accession>
<feature type="transmembrane region" description="Helical" evidence="13">
    <location>
        <begin position="205"/>
        <end position="225"/>
    </location>
</feature>
<dbReference type="FunFam" id="2.30.30.60:FF:000003">
    <property type="entry name" value="Predicted mechanosensitive ion channel"/>
    <property type="match status" value="1"/>
</dbReference>
<keyword evidence="4" id="KW-0602">Photosynthesis</keyword>
<keyword evidence="5 13" id="KW-0812">Transmembrane</keyword>
<evidence type="ECO:0000313" key="15">
    <source>
        <dbReference type="Proteomes" id="UP000694918"/>
    </source>
</evidence>
<protein>
    <recommendedName>
        <fullName evidence="11">Mechanosensitive ion channel protein</fullName>
    </recommendedName>
</protein>
<name>A0AAJ6VCR1_POPEU</name>
<feature type="transmembrane region" description="Helical" evidence="13">
    <location>
        <begin position="581"/>
        <end position="605"/>
    </location>
</feature>
<dbReference type="Pfam" id="PF06596">
    <property type="entry name" value="PsbX"/>
    <property type="match status" value="1"/>
</dbReference>
<feature type="compositionally biased region" description="Polar residues" evidence="12">
    <location>
        <begin position="129"/>
        <end position="163"/>
    </location>
</feature>
<evidence type="ECO:0000256" key="3">
    <source>
        <dbReference type="ARBA" id="ARBA00022448"/>
    </source>
</evidence>
<dbReference type="Pfam" id="PF00924">
    <property type="entry name" value="MS_channel_2nd"/>
    <property type="match status" value="1"/>
</dbReference>
<feature type="domain" description="Mechanosensitive ion channel MscS" evidence="14">
    <location>
        <begin position="600"/>
        <end position="656"/>
    </location>
</feature>
<evidence type="ECO:0000256" key="9">
    <source>
        <dbReference type="ARBA" id="ARBA00023276"/>
    </source>
</evidence>
<evidence type="ECO:0000256" key="7">
    <source>
        <dbReference type="ARBA" id="ARBA00023065"/>
    </source>
</evidence>
<dbReference type="PANTHER" id="PTHR31618">
    <property type="entry name" value="MECHANOSENSITIVE ION CHANNEL PROTEIN 5"/>
    <property type="match status" value="1"/>
</dbReference>
<keyword evidence="7" id="KW-0406">Ion transport</keyword>
<dbReference type="GeneID" id="105140746"/>
<keyword evidence="6 13" id="KW-1133">Transmembrane helix</keyword>
<dbReference type="PIRSF" id="PIRSF017209">
    <property type="entry name" value="Memb_At2g17000_prd"/>
    <property type="match status" value="1"/>
</dbReference>
<evidence type="ECO:0000256" key="11">
    <source>
        <dbReference type="PIRNR" id="PIRNR017209"/>
    </source>
</evidence>
<reference evidence="16" key="1">
    <citation type="submission" date="2025-08" db="UniProtKB">
        <authorList>
            <consortium name="RefSeq"/>
        </authorList>
    </citation>
    <scope>IDENTIFICATION</scope>
</reference>
<evidence type="ECO:0000256" key="13">
    <source>
        <dbReference type="SAM" id="Phobius"/>
    </source>
</evidence>
<dbReference type="RefSeq" id="XP_011046012.1">
    <property type="nucleotide sequence ID" value="XM_011047710.1"/>
</dbReference>
<dbReference type="InterPro" id="IPR009518">
    <property type="entry name" value="PSII_PsbX"/>
</dbReference>
<feature type="region of interest" description="Disordered" evidence="12">
    <location>
        <begin position="128"/>
        <end position="170"/>
    </location>
</feature>
<dbReference type="GO" id="GO:0050982">
    <property type="term" value="P:detection of mechanical stimulus"/>
    <property type="evidence" value="ECO:0007669"/>
    <property type="project" value="TreeGrafter"/>
</dbReference>
<feature type="transmembrane region" description="Helical" evidence="13">
    <location>
        <begin position="549"/>
        <end position="569"/>
    </location>
</feature>